<evidence type="ECO:0000313" key="1">
    <source>
        <dbReference type="EnsemblPlants" id="Solyc01g006195.1.1"/>
    </source>
</evidence>
<dbReference type="Gramene" id="Solyc01g006195.1.1">
    <property type="protein sequence ID" value="Solyc01g006195.1.1"/>
    <property type="gene ID" value="Solyc01g006195.1"/>
</dbReference>
<protein>
    <submittedName>
        <fullName evidence="1">Uncharacterized protein</fullName>
    </submittedName>
</protein>
<reference evidence="1" key="1">
    <citation type="journal article" date="2012" name="Nature">
        <title>The tomato genome sequence provides insights into fleshy fruit evolution.</title>
        <authorList>
            <consortium name="Tomato Genome Consortium"/>
        </authorList>
    </citation>
    <scope>NUCLEOTIDE SEQUENCE [LARGE SCALE GENOMIC DNA]</scope>
    <source>
        <strain evidence="1">cv. Heinz 1706</strain>
    </source>
</reference>
<dbReference type="AlphaFoldDB" id="A0A3Q7ER37"/>
<dbReference type="Proteomes" id="UP000004994">
    <property type="component" value="Chromosome 1"/>
</dbReference>
<organism evidence="1">
    <name type="scientific">Solanum lycopersicum</name>
    <name type="common">Tomato</name>
    <name type="synonym">Lycopersicon esculentum</name>
    <dbReference type="NCBI Taxonomy" id="4081"/>
    <lineage>
        <taxon>Eukaryota</taxon>
        <taxon>Viridiplantae</taxon>
        <taxon>Streptophyta</taxon>
        <taxon>Embryophyta</taxon>
        <taxon>Tracheophyta</taxon>
        <taxon>Spermatophyta</taxon>
        <taxon>Magnoliopsida</taxon>
        <taxon>eudicotyledons</taxon>
        <taxon>Gunneridae</taxon>
        <taxon>Pentapetalae</taxon>
        <taxon>asterids</taxon>
        <taxon>lamiids</taxon>
        <taxon>Solanales</taxon>
        <taxon>Solanaceae</taxon>
        <taxon>Solanoideae</taxon>
        <taxon>Solaneae</taxon>
        <taxon>Solanum</taxon>
        <taxon>Solanum subgen. Lycopersicon</taxon>
    </lineage>
</organism>
<dbReference type="EnsemblPlants" id="Solyc01g006195.1.1">
    <property type="protein sequence ID" value="Solyc01g006195.1.1"/>
    <property type="gene ID" value="Solyc01g006195.1"/>
</dbReference>
<proteinExistence type="predicted"/>
<sequence>MLLYPYRETQLQMRCQFGQNVARFPIIKAVLDRLSIHTMKLAADEVSFWIRFVLRIIVLYLPKDQLIRAVKRARRSDLWRIYIVVNT</sequence>
<accession>A0A3Q7ER37</accession>
<keyword evidence="2" id="KW-1185">Reference proteome</keyword>
<name>A0A3Q7ER37_SOLLC</name>
<dbReference type="InParanoid" id="A0A3Q7ER37"/>
<reference evidence="1" key="2">
    <citation type="submission" date="2019-01" db="UniProtKB">
        <authorList>
            <consortium name="EnsemblPlants"/>
        </authorList>
    </citation>
    <scope>IDENTIFICATION</scope>
    <source>
        <strain evidence="1">cv. Heinz 1706</strain>
    </source>
</reference>
<evidence type="ECO:0000313" key="2">
    <source>
        <dbReference type="Proteomes" id="UP000004994"/>
    </source>
</evidence>